<name>A0A3L6ZXF1_9MICO</name>
<dbReference type="SUPFAM" id="SSF103032">
    <property type="entry name" value="Hypothetical protein YwqG"/>
    <property type="match status" value="1"/>
</dbReference>
<comment type="caution">
    <text evidence="1">The sequence shown here is derived from an EMBL/GenBank/DDBJ whole genome shotgun (WGS) entry which is preliminary data.</text>
</comment>
<dbReference type="RefSeq" id="WP_121672040.1">
    <property type="nucleotide sequence ID" value="NZ_BMXM01000002.1"/>
</dbReference>
<protein>
    <submittedName>
        <fullName evidence="1">DUF1963 domain-containing protein</fullName>
    </submittedName>
</protein>
<dbReference type="InterPro" id="IPR015315">
    <property type="entry name" value="DUF1963"/>
</dbReference>
<evidence type="ECO:0000313" key="2">
    <source>
        <dbReference type="Proteomes" id="UP000270299"/>
    </source>
</evidence>
<organism evidence="1 2">
    <name type="scientific">Mycetocola manganoxydans</name>
    <dbReference type="NCBI Taxonomy" id="699879"/>
    <lineage>
        <taxon>Bacteria</taxon>
        <taxon>Bacillati</taxon>
        <taxon>Actinomycetota</taxon>
        <taxon>Actinomycetes</taxon>
        <taxon>Micrococcales</taxon>
        <taxon>Microbacteriaceae</taxon>
        <taxon>Mycetocola</taxon>
    </lineage>
</organism>
<dbReference type="Proteomes" id="UP000270299">
    <property type="component" value="Unassembled WGS sequence"/>
</dbReference>
<dbReference type="AlphaFoldDB" id="A0A3L6ZXF1"/>
<gene>
    <name evidence="1" type="ORF">D9V29_03945</name>
</gene>
<accession>A0A3L6ZXF1</accession>
<dbReference type="Gene3D" id="2.30.320.10">
    <property type="entry name" value="YwqG-like"/>
    <property type="match status" value="1"/>
</dbReference>
<dbReference type="Pfam" id="PF09234">
    <property type="entry name" value="DUF1963"/>
    <property type="match status" value="1"/>
</dbReference>
<reference evidence="1 2" key="1">
    <citation type="submission" date="2018-10" db="EMBL/GenBank/DDBJ databases">
        <authorList>
            <person name="Li J."/>
        </authorList>
    </citation>
    <scope>NUCLEOTIDE SEQUENCE [LARGE SCALE GENOMIC DNA]</scope>
    <source>
        <strain evidence="1 2">CCTCC AB209002</strain>
    </source>
</reference>
<keyword evidence="2" id="KW-1185">Reference proteome</keyword>
<evidence type="ECO:0000313" key="1">
    <source>
        <dbReference type="EMBL" id="RLP72703.1"/>
    </source>
</evidence>
<dbReference type="InterPro" id="IPR035948">
    <property type="entry name" value="YwqG-like_sf"/>
</dbReference>
<proteinExistence type="predicted"/>
<dbReference type="OrthoDB" id="4929513at2"/>
<sequence length="386" mass="43026">MSFDLRSIDVPAWHKVLDIDAQKRALGDDILAIPVGKWNRLMDRLHVATDQAVREPEVLDRLRAAVPDITDPTDRELVYQAIAPFVVWDAEEIETVRNDPRVALTAEELLGAPAVYLTENPAGEPEDIYAGDVKTAGEPEERYRNLSRVGGTPTRVAESQLPDDAFLLQIDFRGIANDGSEDPPRLRLLESHGVPLDGLLQVFHTTTGDSRLDPDIPGGGATLRYLPELSLAQRLSLNLDAECAVYPPSRARASFGLSFRNGPVSTERSDETVMDLQRLADIWARSGSFTEQFESDTDPFSATELPVTRMFGVQSYDFDLPDEDIDLLNRELPLARDDQHILLLNITGEHSFDTVFGDCGRLEIWIRDSDLRAARFNSVVSFIRST</sequence>
<dbReference type="EMBL" id="RCUV01000004">
    <property type="protein sequence ID" value="RLP72703.1"/>
    <property type="molecule type" value="Genomic_DNA"/>
</dbReference>